<dbReference type="Pfam" id="PF16757">
    <property type="entry name" value="Fucosidase_C"/>
    <property type="match status" value="1"/>
</dbReference>
<dbReference type="PIRSF" id="PIRSF001092">
    <property type="entry name" value="Alpha-L-fucosidase"/>
    <property type="match status" value="1"/>
</dbReference>
<dbReference type="SMART" id="SM00812">
    <property type="entry name" value="Alpha_L_fucos"/>
    <property type="match status" value="1"/>
</dbReference>
<feature type="domain" description="Alpha-L-fucosidase C-terminal" evidence="8">
    <location>
        <begin position="413"/>
        <end position="489"/>
    </location>
</feature>
<dbReference type="InterPro" id="IPR017853">
    <property type="entry name" value="GH"/>
</dbReference>
<dbReference type="Proteomes" id="UP001204798">
    <property type="component" value="Unassembled WGS sequence"/>
</dbReference>
<dbReference type="InterPro" id="IPR013780">
    <property type="entry name" value="Glyco_hydro_b"/>
</dbReference>
<dbReference type="EMBL" id="JANUCP010000002">
    <property type="protein sequence ID" value="MCS3919040.1"/>
    <property type="molecule type" value="Genomic_DNA"/>
</dbReference>
<feature type="domain" description="Glycoside hydrolase family 29 N-terminal" evidence="7">
    <location>
        <begin position="32"/>
        <end position="379"/>
    </location>
</feature>
<dbReference type="Gene3D" id="3.20.20.80">
    <property type="entry name" value="Glycosidases"/>
    <property type="match status" value="1"/>
</dbReference>
<keyword evidence="4" id="KW-0732">Signal</keyword>
<dbReference type="InterPro" id="IPR000933">
    <property type="entry name" value="Glyco_hydro_29"/>
</dbReference>
<dbReference type="RefSeq" id="WP_259095125.1">
    <property type="nucleotide sequence ID" value="NZ_CP130454.1"/>
</dbReference>
<evidence type="ECO:0000256" key="3">
    <source>
        <dbReference type="ARBA" id="ARBA00012662"/>
    </source>
</evidence>
<sequence>MAASLAVMLILAIGGEPTVAGETKTPIAIPPGPFQPNWESLRNYKVPEWYLDAKFGIFIHWGVYSVPAYDNEWYPRHMYVKGHHVFQHHLQTYGPQDKFGYKDFIPMFTAEKWDPKEWARLFKEAGAKYVVLVAEHHDGFALWDSAYTEWNAAKMGPKRDIVKELAEAVRAEGLVFGVSYHRAENWWFFNGGREIPSDVQDPRYRGLYGPAQPREKPPNEEFLKDWLLRACELVDKYRPQIFWFDWYIAEQHAAFEPYLRLFAAYYYNRAAEWGVGVVINYKLHAFPEGTAVWDIERGKLDRMHPFFWQTDTSICKRSWGYIKNHDYRTPDSIVDDLVDIVSKNGCLLLNIAPRPDGTIPEEQQQILREVGKWLEINGEAIYGTRPWIVYGEGPTKVAGGAFKELETPPFTGRDIRFTRKGKILYAIALADPGEEMVIQSLSTNLRLYEDEIAEVWMLGYDKPLEWRRDESGLRVKLPQQKPSPHAIALKVVPKE</sequence>
<gene>
    <name evidence="9" type="ORF">M2350_001440</name>
</gene>
<keyword evidence="6 9" id="KW-0326">Glycosidase</keyword>
<evidence type="ECO:0000259" key="7">
    <source>
        <dbReference type="Pfam" id="PF01120"/>
    </source>
</evidence>
<dbReference type="Pfam" id="PF01120">
    <property type="entry name" value="Alpha_L_fucos"/>
    <property type="match status" value="1"/>
</dbReference>
<dbReference type="PANTHER" id="PTHR10030:SF37">
    <property type="entry name" value="ALPHA-L-FUCOSIDASE-RELATED"/>
    <property type="match status" value="1"/>
</dbReference>
<dbReference type="Gene3D" id="2.60.40.1180">
    <property type="entry name" value="Golgi alpha-mannosidase II"/>
    <property type="match status" value="1"/>
</dbReference>
<dbReference type="SUPFAM" id="SSF51445">
    <property type="entry name" value="(Trans)glycosidases"/>
    <property type="match status" value="1"/>
</dbReference>
<evidence type="ECO:0000313" key="10">
    <source>
        <dbReference type="Proteomes" id="UP001204798"/>
    </source>
</evidence>
<comment type="similarity">
    <text evidence="2">Belongs to the glycosyl hydrolase 29 family.</text>
</comment>
<evidence type="ECO:0000256" key="4">
    <source>
        <dbReference type="ARBA" id="ARBA00022729"/>
    </source>
</evidence>
<protein>
    <recommendedName>
        <fullName evidence="3">alpha-L-fucosidase</fullName>
        <ecNumber evidence="3">3.2.1.51</ecNumber>
    </recommendedName>
</protein>
<reference evidence="9 10" key="1">
    <citation type="submission" date="2022-08" db="EMBL/GenBank/DDBJ databases">
        <title>Bacterial and archaeal communities from various locations to study Microbial Dark Matter (Phase II).</title>
        <authorList>
            <person name="Stepanauskas R."/>
        </authorList>
    </citation>
    <scope>NUCLEOTIDE SEQUENCE [LARGE SCALE GENOMIC DNA]</scope>
    <source>
        <strain evidence="9 10">PD1</strain>
    </source>
</reference>
<dbReference type="EC" id="3.2.1.51" evidence="3"/>
<evidence type="ECO:0000256" key="1">
    <source>
        <dbReference type="ARBA" id="ARBA00004071"/>
    </source>
</evidence>
<dbReference type="GO" id="GO:0004560">
    <property type="term" value="F:alpha-L-fucosidase activity"/>
    <property type="evidence" value="ECO:0007669"/>
    <property type="project" value="UniProtKB-EC"/>
</dbReference>
<dbReference type="PANTHER" id="PTHR10030">
    <property type="entry name" value="ALPHA-L-FUCOSIDASE"/>
    <property type="match status" value="1"/>
</dbReference>
<dbReference type="PRINTS" id="PR00741">
    <property type="entry name" value="GLHYDRLASE29"/>
</dbReference>
<comment type="function">
    <text evidence="1">Alpha-L-fucosidase is responsible for hydrolyzing the alpha-1,6-linked fucose joined to the reducing-end N-acetylglucosamine of the carbohydrate moieties of glycoproteins.</text>
</comment>
<organism evidence="9 10">
    <name type="scientific">Candidatus Fervidibacter sacchari</name>
    <dbReference type="NCBI Taxonomy" id="1448929"/>
    <lineage>
        <taxon>Bacteria</taxon>
        <taxon>Candidatus Fervidibacterota</taxon>
        <taxon>Candidatus Fervidibacter</taxon>
    </lineage>
</organism>
<name>A0ABT2EM65_9BACT</name>
<dbReference type="InterPro" id="IPR016286">
    <property type="entry name" value="FUC_metazoa-typ"/>
</dbReference>
<dbReference type="InterPro" id="IPR057739">
    <property type="entry name" value="Glyco_hydro_29_N"/>
</dbReference>
<dbReference type="InterPro" id="IPR031919">
    <property type="entry name" value="Fucosidase_C"/>
</dbReference>
<comment type="caution">
    <text evidence="9">The sequence shown here is derived from an EMBL/GenBank/DDBJ whole genome shotgun (WGS) entry which is preliminary data.</text>
</comment>
<evidence type="ECO:0000259" key="8">
    <source>
        <dbReference type="Pfam" id="PF16757"/>
    </source>
</evidence>
<keyword evidence="10" id="KW-1185">Reference proteome</keyword>
<evidence type="ECO:0000313" key="9">
    <source>
        <dbReference type="EMBL" id="MCS3919040.1"/>
    </source>
</evidence>
<keyword evidence="5 9" id="KW-0378">Hydrolase</keyword>
<evidence type="ECO:0000256" key="2">
    <source>
        <dbReference type="ARBA" id="ARBA00007951"/>
    </source>
</evidence>
<proteinExistence type="inferred from homology"/>
<evidence type="ECO:0000256" key="5">
    <source>
        <dbReference type="ARBA" id="ARBA00022801"/>
    </source>
</evidence>
<evidence type="ECO:0000256" key="6">
    <source>
        <dbReference type="ARBA" id="ARBA00023295"/>
    </source>
</evidence>
<accession>A0ABT2EM65</accession>